<dbReference type="Pfam" id="PF14568">
    <property type="entry name" value="SUKH_6"/>
    <property type="match status" value="1"/>
</dbReference>
<dbReference type="OrthoDB" id="2635342at2"/>
<feature type="domain" description="Knr4/Smi1-like" evidence="1">
    <location>
        <begin position="27"/>
        <end position="144"/>
    </location>
</feature>
<dbReference type="InterPro" id="IPR037883">
    <property type="entry name" value="Knr4/Smi1-like_sf"/>
</dbReference>
<gene>
    <name evidence="2" type="ORF">AFK71_12715</name>
</gene>
<dbReference type="PATRIC" id="fig|1473.5.peg.1120"/>
<dbReference type="SUPFAM" id="SSF160631">
    <property type="entry name" value="SMI1/KNR4-like"/>
    <property type="match status" value="1"/>
</dbReference>
<evidence type="ECO:0000259" key="1">
    <source>
        <dbReference type="SMART" id="SM00860"/>
    </source>
</evidence>
<evidence type="ECO:0000313" key="3">
    <source>
        <dbReference type="Proteomes" id="UP000036780"/>
    </source>
</evidence>
<dbReference type="GeneID" id="66872461"/>
<reference evidence="3" key="1">
    <citation type="submission" date="2015-07" db="EMBL/GenBank/DDBJ databases">
        <title>Fjat-10053 dsm26.</title>
        <authorList>
            <person name="Liu B."/>
            <person name="Wang J."/>
            <person name="Zhu Y."/>
            <person name="Liu G."/>
            <person name="Chen Q."/>
            <person name="Chen Z."/>
            <person name="Lan J."/>
            <person name="Che J."/>
            <person name="Ge C."/>
            <person name="Shi H."/>
            <person name="Pan Z."/>
            <person name="Liu X."/>
        </authorList>
    </citation>
    <scope>NUCLEOTIDE SEQUENCE [LARGE SCALE GENOMIC DNA]</scope>
    <source>
        <strain evidence="3">DSM 26</strain>
    </source>
</reference>
<organism evidence="2 3">
    <name type="scientific">Virgibacillus pantothenticus</name>
    <dbReference type="NCBI Taxonomy" id="1473"/>
    <lineage>
        <taxon>Bacteria</taxon>
        <taxon>Bacillati</taxon>
        <taxon>Bacillota</taxon>
        <taxon>Bacilli</taxon>
        <taxon>Bacillales</taxon>
        <taxon>Bacillaceae</taxon>
        <taxon>Virgibacillus</taxon>
    </lineage>
</organism>
<evidence type="ECO:0000313" key="2">
    <source>
        <dbReference type="EMBL" id="KNE19365.1"/>
    </source>
</evidence>
<dbReference type="InterPro" id="IPR018958">
    <property type="entry name" value="Knr4/Smi1-like_dom"/>
</dbReference>
<dbReference type="Gene3D" id="3.40.1580.10">
    <property type="entry name" value="SMI1/KNR4-like"/>
    <property type="match status" value="1"/>
</dbReference>
<accession>A0A0L0QL62</accession>
<keyword evidence="3" id="KW-1185">Reference proteome</keyword>
<dbReference type="Proteomes" id="UP000036780">
    <property type="component" value="Unassembled WGS sequence"/>
</dbReference>
<name>A0A0L0QL62_VIRPA</name>
<sequence>MYDFEFLNKYVSELNNPQNQDKKHIIYRLEDDVIEAEKRLGEKFPNELREFYLKVGYGFICNFDKTRRNRLMDPHSVADFILGEDDFIDSTIRELYPDNMLVFFEVGEGTYLTLDLEQEQEGGICPVYYFEEKIATSLEEFLKRMDEETDYYIHLNE</sequence>
<protein>
    <recommendedName>
        <fullName evidence="1">Knr4/Smi1-like domain-containing protein</fullName>
    </recommendedName>
</protein>
<dbReference type="EMBL" id="LGTO01000007">
    <property type="protein sequence ID" value="KNE19365.1"/>
    <property type="molecule type" value="Genomic_DNA"/>
</dbReference>
<dbReference type="SMART" id="SM00860">
    <property type="entry name" value="SMI1_KNR4"/>
    <property type="match status" value="1"/>
</dbReference>
<proteinExistence type="predicted"/>
<comment type="caution">
    <text evidence="2">The sequence shown here is derived from an EMBL/GenBank/DDBJ whole genome shotgun (WGS) entry which is preliminary data.</text>
</comment>
<dbReference type="RefSeq" id="WP_050351893.1">
    <property type="nucleotide sequence ID" value="NZ_BOSN01000006.1"/>
</dbReference>
<dbReference type="AlphaFoldDB" id="A0A0L0QL62"/>